<dbReference type="EMBL" id="MHQS01000018">
    <property type="protein sequence ID" value="OHA08322.1"/>
    <property type="molecule type" value="Genomic_DNA"/>
</dbReference>
<proteinExistence type="predicted"/>
<evidence type="ECO:0008006" key="4">
    <source>
        <dbReference type="Google" id="ProtNLM"/>
    </source>
</evidence>
<name>A0A1G2LC04_9BACT</name>
<dbReference type="Proteomes" id="UP000176705">
    <property type="component" value="Unassembled WGS sequence"/>
</dbReference>
<feature type="region of interest" description="Disordered" evidence="1">
    <location>
        <begin position="74"/>
        <end position="97"/>
    </location>
</feature>
<evidence type="ECO:0000313" key="3">
    <source>
        <dbReference type="Proteomes" id="UP000176705"/>
    </source>
</evidence>
<accession>A0A1G2LC04</accession>
<gene>
    <name evidence="2" type="ORF">A3B37_03625</name>
</gene>
<sequence>MSINAESTDWSPEESMAAVAFLEKIAYCQDQGKGMPGPVFEAHVRSKKNISTEMVIHNGAGEVYLIQRPTREQNPSEAYPGKWHSPGVTHGKNELTDPDTFNRLVAREFGGVEFTGAVEMGSPEVKDAERGTYLLRVFLAGIDGAPKNPRGRFFARSEIPWDDLVASHRDVILPTAFGGAPRRS</sequence>
<reference evidence="2 3" key="1">
    <citation type="journal article" date="2016" name="Nat. Commun.">
        <title>Thousands of microbial genomes shed light on interconnected biogeochemical processes in an aquifer system.</title>
        <authorList>
            <person name="Anantharaman K."/>
            <person name="Brown C.T."/>
            <person name="Hug L.A."/>
            <person name="Sharon I."/>
            <person name="Castelle C.J."/>
            <person name="Probst A.J."/>
            <person name="Thomas B.C."/>
            <person name="Singh A."/>
            <person name="Wilkins M.J."/>
            <person name="Karaoz U."/>
            <person name="Brodie E.L."/>
            <person name="Williams K.H."/>
            <person name="Hubbard S.S."/>
            <person name="Banfield J.F."/>
        </authorList>
    </citation>
    <scope>NUCLEOTIDE SEQUENCE [LARGE SCALE GENOMIC DNA]</scope>
</reference>
<evidence type="ECO:0000256" key="1">
    <source>
        <dbReference type="SAM" id="MobiDB-lite"/>
    </source>
</evidence>
<dbReference type="STRING" id="1802280.A3B37_03625"/>
<comment type="caution">
    <text evidence="2">The sequence shown here is derived from an EMBL/GenBank/DDBJ whole genome shotgun (WGS) entry which is preliminary data.</text>
</comment>
<dbReference type="SUPFAM" id="SSF55811">
    <property type="entry name" value="Nudix"/>
    <property type="match status" value="1"/>
</dbReference>
<dbReference type="InterPro" id="IPR015797">
    <property type="entry name" value="NUDIX_hydrolase-like_dom_sf"/>
</dbReference>
<evidence type="ECO:0000313" key="2">
    <source>
        <dbReference type="EMBL" id="OHA08322.1"/>
    </source>
</evidence>
<protein>
    <recommendedName>
        <fullName evidence="4">Nudix hydrolase domain-containing protein</fullName>
    </recommendedName>
</protein>
<dbReference type="AlphaFoldDB" id="A0A1G2LC04"/>
<organism evidence="2 3">
    <name type="scientific">Candidatus Sungbacteria bacterium RIFCSPLOWO2_01_FULL_59_16</name>
    <dbReference type="NCBI Taxonomy" id="1802280"/>
    <lineage>
        <taxon>Bacteria</taxon>
        <taxon>Candidatus Sungiibacteriota</taxon>
    </lineage>
</organism>